<gene>
    <name evidence="1" type="ORF">FSB_LOCUS30468</name>
</gene>
<accession>A0A2N9GJF9</accession>
<dbReference type="AlphaFoldDB" id="A0A2N9GJF9"/>
<organism evidence="1">
    <name type="scientific">Fagus sylvatica</name>
    <name type="common">Beechnut</name>
    <dbReference type="NCBI Taxonomy" id="28930"/>
    <lineage>
        <taxon>Eukaryota</taxon>
        <taxon>Viridiplantae</taxon>
        <taxon>Streptophyta</taxon>
        <taxon>Embryophyta</taxon>
        <taxon>Tracheophyta</taxon>
        <taxon>Spermatophyta</taxon>
        <taxon>Magnoliopsida</taxon>
        <taxon>eudicotyledons</taxon>
        <taxon>Gunneridae</taxon>
        <taxon>Pentapetalae</taxon>
        <taxon>rosids</taxon>
        <taxon>fabids</taxon>
        <taxon>Fagales</taxon>
        <taxon>Fagaceae</taxon>
        <taxon>Fagus</taxon>
    </lineage>
</organism>
<name>A0A2N9GJF9_FAGSY</name>
<evidence type="ECO:0000313" key="1">
    <source>
        <dbReference type="EMBL" id="SPD02586.1"/>
    </source>
</evidence>
<sequence length="104" mass="11277">MGLWVCGESLGSFEGLGFGEASWELRRRLDGEKVTVAEILGGGVGGFGRERFGVEEEGEGEEGFDGVLDLGAKKREITCCFCLPITAVEVAVVEVRANYKWRVC</sequence>
<dbReference type="EMBL" id="OIVN01002324">
    <property type="protein sequence ID" value="SPD02586.1"/>
    <property type="molecule type" value="Genomic_DNA"/>
</dbReference>
<proteinExistence type="predicted"/>
<reference evidence="1" key="1">
    <citation type="submission" date="2018-02" db="EMBL/GenBank/DDBJ databases">
        <authorList>
            <person name="Cohen D.B."/>
            <person name="Kent A.D."/>
        </authorList>
    </citation>
    <scope>NUCLEOTIDE SEQUENCE</scope>
</reference>
<protein>
    <submittedName>
        <fullName evidence="1">Uncharacterized protein</fullName>
    </submittedName>
</protein>